<feature type="compositionally biased region" description="Low complexity" evidence="6">
    <location>
        <begin position="36"/>
        <end position="46"/>
    </location>
</feature>
<evidence type="ECO:0000313" key="9">
    <source>
        <dbReference type="EMBL" id="OPC81374.1"/>
    </source>
</evidence>
<dbReference type="InterPro" id="IPR052027">
    <property type="entry name" value="PspC"/>
</dbReference>
<sequence length="443" mass="46036">MGTGPRAGHDGPMNDDMKPGVSAGNRAGDVPGGPPGSSAAPTTTTTRPQLLRSVDDRMVSGVCGGLGEHFGLDPVIFRIVFAVLSLFGGVGVLVYSLGWLLIPARGEEQPVLRRVLSGKFDRGATAATVVAVMGVALFFTYLDSGFGPSVPLMMITAVVLFMVWTDTKRRSEAAARTAGVAAMAGAPAPVDTVPAGDTAPRPPMWWQVPGAGSAPEDGQPPAKPVAAEPGRPAKRPRSYVVPATLSVAMMVGGLLWVLNRTDAADVTFTVAVAIVLGVVGLGLLAGTWFGRARLLILPALALTALLAGLTAITVPLTGPWGERTYTPTSVAALPGSYHLGGGDLDLDLRTLDLGPARAATVKATVGAGQIQVWVPKDVRVVFKARSDVGDVRTMSGRDDGWRPDRSETVEPIAQPERGTITLDLKVGAGQVELLYGDHGRQPR</sequence>
<keyword evidence="2" id="KW-1003">Cell membrane</keyword>
<evidence type="ECO:0000256" key="7">
    <source>
        <dbReference type="SAM" id="Phobius"/>
    </source>
</evidence>
<comment type="subcellular location">
    <subcellularLocation>
        <location evidence="1">Cell membrane</location>
        <topology evidence="1">Single-pass membrane protein</topology>
    </subcellularLocation>
</comment>
<evidence type="ECO:0000256" key="4">
    <source>
        <dbReference type="ARBA" id="ARBA00022989"/>
    </source>
</evidence>
<feature type="transmembrane region" description="Helical" evidence="7">
    <location>
        <begin position="75"/>
        <end position="102"/>
    </location>
</feature>
<accession>A0A1T3NX71</accession>
<feature type="transmembrane region" description="Helical" evidence="7">
    <location>
        <begin position="270"/>
        <end position="289"/>
    </location>
</feature>
<proteinExistence type="predicted"/>
<dbReference type="PANTHER" id="PTHR33885">
    <property type="entry name" value="PHAGE SHOCK PROTEIN C"/>
    <property type="match status" value="1"/>
</dbReference>
<dbReference type="GO" id="GO:0005886">
    <property type="term" value="C:plasma membrane"/>
    <property type="evidence" value="ECO:0007669"/>
    <property type="project" value="UniProtKB-SubCell"/>
</dbReference>
<evidence type="ECO:0000256" key="3">
    <source>
        <dbReference type="ARBA" id="ARBA00022692"/>
    </source>
</evidence>
<feature type="domain" description="Phage shock protein PspC N-terminal" evidence="8">
    <location>
        <begin position="49"/>
        <end position="104"/>
    </location>
</feature>
<feature type="transmembrane region" description="Helical" evidence="7">
    <location>
        <begin position="239"/>
        <end position="258"/>
    </location>
</feature>
<feature type="transmembrane region" description="Helical" evidence="7">
    <location>
        <begin position="123"/>
        <end position="142"/>
    </location>
</feature>
<keyword evidence="4 7" id="KW-1133">Transmembrane helix</keyword>
<dbReference type="PANTHER" id="PTHR33885:SF3">
    <property type="entry name" value="PHAGE SHOCK PROTEIN C"/>
    <property type="match status" value="1"/>
</dbReference>
<evidence type="ECO:0000259" key="8">
    <source>
        <dbReference type="Pfam" id="PF04024"/>
    </source>
</evidence>
<keyword evidence="3 7" id="KW-0812">Transmembrane</keyword>
<evidence type="ECO:0000256" key="5">
    <source>
        <dbReference type="ARBA" id="ARBA00023136"/>
    </source>
</evidence>
<dbReference type="InterPro" id="IPR007168">
    <property type="entry name" value="Phageshock_PspC_N"/>
</dbReference>
<evidence type="ECO:0000256" key="2">
    <source>
        <dbReference type="ARBA" id="ARBA00022475"/>
    </source>
</evidence>
<dbReference type="Proteomes" id="UP000190037">
    <property type="component" value="Unassembled WGS sequence"/>
</dbReference>
<evidence type="ECO:0000256" key="1">
    <source>
        <dbReference type="ARBA" id="ARBA00004162"/>
    </source>
</evidence>
<feature type="region of interest" description="Disordered" evidence="6">
    <location>
        <begin position="1"/>
        <end position="51"/>
    </location>
</feature>
<organism evidence="9 10">
    <name type="scientific">Embleya scabrispora</name>
    <dbReference type="NCBI Taxonomy" id="159449"/>
    <lineage>
        <taxon>Bacteria</taxon>
        <taxon>Bacillati</taxon>
        <taxon>Actinomycetota</taxon>
        <taxon>Actinomycetes</taxon>
        <taxon>Kitasatosporales</taxon>
        <taxon>Streptomycetaceae</taxon>
        <taxon>Embleya</taxon>
    </lineage>
</organism>
<gene>
    <name evidence="9" type="ORF">B4N89_10840</name>
</gene>
<comment type="caution">
    <text evidence="9">The sequence shown here is derived from an EMBL/GenBank/DDBJ whole genome shotgun (WGS) entry which is preliminary data.</text>
</comment>
<feature type="transmembrane region" description="Helical" evidence="7">
    <location>
        <begin position="148"/>
        <end position="165"/>
    </location>
</feature>
<feature type="transmembrane region" description="Helical" evidence="7">
    <location>
        <begin position="296"/>
        <end position="316"/>
    </location>
</feature>
<dbReference type="Pfam" id="PF04024">
    <property type="entry name" value="PspC"/>
    <property type="match status" value="1"/>
</dbReference>
<name>A0A1T3NX71_9ACTN</name>
<evidence type="ECO:0000256" key="6">
    <source>
        <dbReference type="SAM" id="MobiDB-lite"/>
    </source>
</evidence>
<evidence type="ECO:0000313" key="10">
    <source>
        <dbReference type="Proteomes" id="UP000190037"/>
    </source>
</evidence>
<dbReference type="AlphaFoldDB" id="A0A1T3NX71"/>
<dbReference type="EMBL" id="MWQN01000001">
    <property type="protein sequence ID" value="OPC81374.1"/>
    <property type="molecule type" value="Genomic_DNA"/>
</dbReference>
<reference evidence="9 10" key="1">
    <citation type="submission" date="2017-03" db="EMBL/GenBank/DDBJ databases">
        <title>Draft genome sequence of Streptomyces scabrisporus NF3, endophyte isolated from Amphipterygium adstringens.</title>
        <authorList>
            <person name="Vazquez M."/>
            <person name="Ceapa C.D."/>
            <person name="Rodriguez Luna D."/>
            <person name="Sanchez Esquivel S."/>
        </authorList>
    </citation>
    <scope>NUCLEOTIDE SEQUENCE [LARGE SCALE GENOMIC DNA]</scope>
    <source>
        <strain evidence="9 10">NF3</strain>
    </source>
</reference>
<keyword evidence="5 7" id="KW-0472">Membrane</keyword>
<protein>
    <recommendedName>
        <fullName evidence="8">Phage shock protein PspC N-terminal domain-containing protein</fullName>
    </recommendedName>
</protein>
<feature type="region of interest" description="Disordered" evidence="6">
    <location>
        <begin position="210"/>
        <end position="233"/>
    </location>
</feature>
<keyword evidence="10" id="KW-1185">Reference proteome</keyword>
<dbReference type="STRING" id="159449.B4N89_10840"/>